<keyword evidence="3" id="KW-0597">Phosphoprotein</keyword>
<dbReference type="SMART" id="SM00388">
    <property type="entry name" value="HisKA"/>
    <property type="match status" value="1"/>
</dbReference>
<keyword evidence="7" id="KW-1133">Transmembrane helix</keyword>
<dbReference type="InterPro" id="IPR050351">
    <property type="entry name" value="BphY/WalK/GraS-like"/>
</dbReference>
<dbReference type="PANTHER" id="PTHR45453">
    <property type="entry name" value="PHOSPHATE REGULON SENSOR PROTEIN PHOR"/>
    <property type="match status" value="1"/>
</dbReference>
<dbReference type="AlphaFoldDB" id="A0A927GB91"/>
<keyword evidence="7" id="KW-0812">Transmembrane</keyword>
<dbReference type="Pfam" id="PF00512">
    <property type="entry name" value="HisKA"/>
    <property type="match status" value="1"/>
</dbReference>
<dbReference type="SUPFAM" id="SSF47384">
    <property type="entry name" value="Homodimeric domain of signal transducing histidine kinase"/>
    <property type="match status" value="1"/>
</dbReference>
<dbReference type="PROSITE" id="PS50109">
    <property type="entry name" value="HIS_KIN"/>
    <property type="match status" value="1"/>
</dbReference>
<dbReference type="SUPFAM" id="SSF55874">
    <property type="entry name" value="ATPase domain of HSP90 chaperone/DNA topoisomerase II/histidine kinase"/>
    <property type="match status" value="1"/>
</dbReference>
<dbReference type="CDD" id="cd00082">
    <property type="entry name" value="HisKA"/>
    <property type="match status" value="1"/>
</dbReference>
<dbReference type="GO" id="GO:0016036">
    <property type="term" value="P:cellular response to phosphate starvation"/>
    <property type="evidence" value="ECO:0007669"/>
    <property type="project" value="TreeGrafter"/>
</dbReference>
<dbReference type="GO" id="GO:0004721">
    <property type="term" value="F:phosphoprotein phosphatase activity"/>
    <property type="evidence" value="ECO:0007669"/>
    <property type="project" value="TreeGrafter"/>
</dbReference>
<dbReference type="InterPro" id="IPR036097">
    <property type="entry name" value="HisK_dim/P_sf"/>
</dbReference>
<dbReference type="CDD" id="cd00075">
    <property type="entry name" value="HATPase"/>
    <property type="match status" value="1"/>
</dbReference>
<evidence type="ECO:0000256" key="5">
    <source>
        <dbReference type="ARBA" id="ARBA00022777"/>
    </source>
</evidence>
<feature type="transmembrane region" description="Helical" evidence="7">
    <location>
        <begin position="7"/>
        <end position="26"/>
    </location>
</feature>
<dbReference type="Gene3D" id="1.10.287.130">
    <property type="match status" value="1"/>
</dbReference>
<dbReference type="Pfam" id="PF02518">
    <property type="entry name" value="HATPase_c"/>
    <property type="match status" value="1"/>
</dbReference>
<name>A0A927GB91_9BACT</name>
<evidence type="ECO:0000256" key="3">
    <source>
        <dbReference type="ARBA" id="ARBA00022553"/>
    </source>
</evidence>
<proteinExistence type="predicted"/>
<dbReference type="PANTHER" id="PTHR45453:SF1">
    <property type="entry name" value="PHOSPHATE REGULON SENSOR PROTEIN PHOR"/>
    <property type="match status" value="1"/>
</dbReference>
<dbReference type="GO" id="GO:0005886">
    <property type="term" value="C:plasma membrane"/>
    <property type="evidence" value="ECO:0007669"/>
    <property type="project" value="TreeGrafter"/>
</dbReference>
<evidence type="ECO:0000313" key="9">
    <source>
        <dbReference type="EMBL" id="MBD2705790.1"/>
    </source>
</evidence>
<evidence type="ECO:0000259" key="8">
    <source>
        <dbReference type="PROSITE" id="PS50109"/>
    </source>
</evidence>
<comment type="caution">
    <text evidence="9">The sequence shown here is derived from an EMBL/GenBank/DDBJ whole genome shotgun (WGS) entry which is preliminary data.</text>
</comment>
<keyword evidence="6" id="KW-0902">Two-component regulatory system</keyword>
<dbReference type="Proteomes" id="UP000598820">
    <property type="component" value="Unassembled WGS sequence"/>
</dbReference>
<dbReference type="GO" id="GO:0000155">
    <property type="term" value="F:phosphorelay sensor kinase activity"/>
    <property type="evidence" value="ECO:0007669"/>
    <property type="project" value="InterPro"/>
</dbReference>
<evidence type="ECO:0000256" key="7">
    <source>
        <dbReference type="SAM" id="Phobius"/>
    </source>
</evidence>
<evidence type="ECO:0000256" key="2">
    <source>
        <dbReference type="ARBA" id="ARBA00012438"/>
    </source>
</evidence>
<keyword evidence="5 9" id="KW-0418">Kinase</keyword>
<reference evidence="9" key="1">
    <citation type="submission" date="2020-09" db="EMBL/GenBank/DDBJ databases">
        <authorList>
            <person name="Kim M.K."/>
        </authorList>
    </citation>
    <scope>NUCLEOTIDE SEQUENCE</scope>
    <source>
        <strain evidence="9">BT702</strain>
    </source>
</reference>
<protein>
    <recommendedName>
        <fullName evidence="2">histidine kinase</fullName>
        <ecNumber evidence="2">2.7.13.3</ecNumber>
    </recommendedName>
</protein>
<feature type="transmembrane region" description="Helical" evidence="7">
    <location>
        <begin position="233"/>
        <end position="253"/>
    </location>
</feature>
<dbReference type="InterPro" id="IPR004358">
    <property type="entry name" value="Sig_transdc_His_kin-like_C"/>
</dbReference>
<dbReference type="InterPro" id="IPR003661">
    <property type="entry name" value="HisK_dim/P_dom"/>
</dbReference>
<keyword evidence="4" id="KW-0808">Transferase</keyword>
<dbReference type="InterPro" id="IPR005467">
    <property type="entry name" value="His_kinase_dom"/>
</dbReference>
<keyword evidence="10" id="KW-1185">Reference proteome</keyword>
<keyword evidence="7" id="KW-0472">Membrane</keyword>
<dbReference type="InterPro" id="IPR003594">
    <property type="entry name" value="HATPase_dom"/>
</dbReference>
<dbReference type="PRINTS" id="PR00344">
    <property type="entry name" value="BCTRLSENSOR"/>
</dbReference>
<evidence type="ECO:0000256" key="4">
    <source>
        <dbReference type="ARBA" id="ARBA00022679"/>
    </source>
</evidence>
<comment type="catalytic activity">
    <reaction evidence="1">
        <text>ATP + protein L-histidine = ADP + protein N-phospho-L-histidine.</text>
        <dbReference type="EC" id="2.7.13.3"/>
    </reaction>
</comment>
<gene>
    <name evidence="9" type="ORF">IC229_34645</name>
</gene>
<evidence type="ECO:0000256" key="1">
    <source>
        <dbReference type="ARBA" id="ARBA00000085"/>
    </source>
</evidence>
<dbReference type="Gene3D" id="3.30.565.10">
    <property type="entry name" value="Histidine kinase-like ATPase, C-terminal domain"/>
    <property type="match status" value="1"/>
</dbReference>
<accession>A0A927GB91</accession>
<dbReference type="RefSeq" id="WP_190893548.1">
    <property type="nucleotide sequence ID" value="NZ_JACWZY010000072.1"/>
</dbReference>
<organism evidence="9 10">
    <name type="scientific">Spirosoma profusum</name>
    <dbReference type="NCBI Taxonomy" id="2771354"/>
    <lineage>
        <taxon>Bacteria</taxon>
        <taxon>Pseudomonadati</taxon>
        <taxon>Bacteroidota</taxon>
        <taxon>Cytophagia</taxon>
        <taxon>Cytophagales</taxon>
        <taxon>Cytophagaceae</taxon>
        <taxon>Spirosoma</taxon>
    </lineage>
</organism>
<dbReference type="EMBL" id="JACWZY010000072">
    <property type="protein sequence ID" value="MBD2705790.1"/>
    <property type="molecule type" value="Genomic_DNA"/>
</dbReference>
<dbReference type="EC" id="2.7.13.3" evidence="2"/>
<dbReference type="SMART" id="SM00387">
    <property type="entry name" value="HATPase_c"/>
    <property type="match status" value="1"/>
</dbReference>
<evidence type="ECO:0000313" key="10">
    <source>
        <dbReference type="Proteomes" id="UP000598820"/>
    </source>
</evidence>
<dbReference type="InterPro" id="IPR036890">
    <property type="entry name" value="HATPase_C_sf"/>
</dbReference>
<feature type="domain" description="Histidine kinase" evidence="8">
    <location>
        <begin position="272"/>
        <end position="487"/>
    </location>
</feature>
<evidence type="ECO:0000256" key="6">
    <source>
        <dbReference type="ARBA" id="ARBA00023012"/>
    </source>
</evidence>
<sequence>MKQPLNLILLLMALCIAGIIGLQLFWNYQNYRATVTSFQHAINQTLIQAVDQEKAYRRQALIQQVKAWLADTSFIQITCDTKNQDSSTVFHINDRYPKFKGSSGFTFGIVSFKRKLKRLSPPVKTMVINHFADRRLRQDLQEGMIYYYTPRLGERLARAWDQSHVQLSQLNRIYRSRLVANGIDAPFFLSPTRQGGSGYWTQPVPTSAQKPANQWVRARFEPPTDYFVKTMKWVILSTFLLVAISLFCFGYTVKTLLSQHKLAQLKDDFINNMSHELNTPLASIKITAEALKSFNYPPQMQQNYLDIITYQTDKLTGLTAQILTANRRISLSNEPWQVMSVSQLLEQAIHELPLRYPLPAAWVSYQPPPEPVWVNTRATSLMAVFTNLLDNALKYGSTHPQLTILLTTKNRWVDISFSDNGIGIPFEYRTKIFDPFFRVPSGNVHDVKGYGLGLSYVRQVLLEHGGSIRAEANEPCGSIFFIRLPLR</sequence>